<accession>A0A1L7WBU2</accession>
<dbReference type="EMBL" id="FJOG01000001">
    <property type="protein sequence ID" value="CZR50251.1"/>
    <property type="molecule type" value="Genomic_DNA"/>
</dbReference>
<keyword evidence="3 5" id="KW-1133">Transmembrane helix</keyword>
<keyword evidence="4 5" id="KW-0472">Membrane</keyword>
<sequence>MSNSSVPYYQCTLSTCPISDAQVHYVPTLFGNAFYIAIFTLILGLQIFQGIRYRTWTLLFTMIGGLALEIIGYGSRIQMHYNPFLFNPFLIYLICLTIAPTFFSAAIYLCLARIVVVYGEEHSRFRPRTYTLTFIICDIISLVLQAAGGALADLAATPEQGRTGVHVMVAGLSFQVASLALFAILCADFAWTARKNRGVRPSIQGRTFKLFIFSLIFATVFIFIRSCFRVAELSGGFGSALANDQITFMILEGAMIVSACLCLTLFHPGRAFAGGWKSAGYTLRAGGEKS</sequence>
<dbReference type="STRING" id="576137.A0A1L7WBU2"/>
<gene>
    <name evidence="6" type="ORF">PAC_00123</name>
</gene>
<dbReference type="PANTHER" id="PTHR31465:SF9">
    <property type="entry name" value="SPHINGOID LONG-CHAIN BASE TRANSPORTER RSB1"/>
    <property type="match status" value="1"/>
</dbReference>
<evidence type="ECO:0000313" key="7">
    <source>
        <dbReference type="Proteomes" id="UP000184330"/>
    </source>
</evidence>
<evidence type="ECO:0000256" key="1">
    <source>
        <dbReference type="ARBA" id="ARBA00004141"/>
    </source>
</evidence>
<dbReference type="AlphaFoldDB" id="A0A1L7WBU2"/>
<organism evidence="6 7">
    <name type="scientific">Phialocephala subalpina</name>
    <dbReference type="NCBI Taxonomy" id="576137"/>
    <lineage>
        <taxon>Eukaryota</taxon>
        <taxon>Fungi</taxon>
        <taxon>Dikarya</taxon>
        <taxon>Ascomycota</taxon>
        <taxon>Pezizomycotina</taxon>
        <taxon>Leotiomycetes</taxon>
        <taxon>Helotiales</taxon>
        <taxon>Mollisiaceae</taxon>
        <taxon>Phialocephala</taxon>
        <taxon>Phialocephala fortinii species complex</taxon>
    </lineage>
</organism>
<feature type="transmembrane region" description="Helical" evidence="5">
    <location>
        <begin position="29"/>
        <end position="48"/>
    </location>
</feature>
<feature type="transmembrane region" description="Helical" evidence="5">
    <location>
        <begin position="89"/>
        <end position="118"/>
    </location>
</feature>
<protein>
    <submittedName>
        <fullName evidence="6">Related to RTA1 domain protein</fullName>
    </submittedName>
</protein>
<dbReference type="Pfam" id="PF04479">
    <property type="entry name" value="RTA1"/>
    <property type="match status" value="1"/>
</dbReference>
<evidence type="ECO:0000256" key="4">
    <source>
        <dbReference type="ARBA" id="ARBA00023136"/>
    </source>
</evidence>
<reference evidence="6 7" key="1">
    <citation type="submission" date="2016-03" db="EMBL/GenBank/DDBJ databases">
        <authorList>
            <person name="Ploux O."/>
        </authorList>
    </citation>
    <scope>NUCLEOTIDE SEQUENCE [LARGE SCALE GENOMIC DNA]</scope>
    <source>
        <strain evidence="6 7">UAMH 11012</strain>
    </source>
</reference>
<evidence type="ECO:0000256" key="2">
    <source>
        <dbReference type="ARBA" id="ARBA00022692"/>
    </source>
</evidence>
<comment type="subcellular location">
    <subcellularLocation>
        <location evidence="1">Membrane</location>
        <topology evidence="1">Multi-pass membrane protein</topology>
    </subcellularLocation>
</comment>
<dbReference type="Proteomes" id="UP000184330">
    <property type="component" value="Unassembled WGS sequence"/>
</dbReference>
<dbReference type="GO" id="GO:0000324">
    <property type="term" value="C:fungal-type vacuole"/>
    <property type="evidence" value="ECO:0007669"/>
    <property type="project" value="TreeGrafter"/>
</dbReference>
<proteinExistence type="predicted"/>
<keyword evidence="2 5" id="KW-0812">Transmembrane</keyword>
<dbReference type="InterPro" id="IPR007568">
    <property type="entry name" value="RTA1"/>
</dbReference>
<evidence type="ECO:0000256" key="3">
    <source>
        <dbReference type="ARBA" id="ARBA00022989"/>
    </source>
</evidence>
<feature type="transmembrane region" description="Helical" evidence="5">
    <location>
        <begin position="246"/>
        <end position="266"/>
    </location>
</feature>
<feature type="transmembrane region" description="Helical" evidence="5">
    <location>
        <begin position="164"/>
        <end position="187"/>
    </location>
</feature>
<evidence type="ECO:0000256" key="5">
    <source>
        <dbReference type="SAM" id="Phobius"/>
    </source>
</evidence>
<dbReference type="OrthoDB" id="4521223at2759"/>
<evidence type="ECO:0000313" key="6">
    <source>
        <dbReference type="EMBL" id="CZR50251.1"/>
    </source>
</evidence>
<feature type="transmembrane region" description="Helical" evidence="5">
    <location>
        <begin position="55"/>
        <end position="77"/>
    </location>
</feature>
<dbReference type="GO" id="GO:0005886">
    <property type="term" value="C:plasma membrane"/>
    <property type="evidence" value="ECO:0007669"/>
    <property type="project" value="TreeGrafter"/>
</dbReference>
<name>A0A1L7WBU2_9HELO</name>
<keyword evidence="7" id="KW-1185">Reference proteome</keyword>
<feature type="transmembrane region" description="Helical" evidence="5">
    <location>
        <begin position="208"/>
        <end position="226"/>
    </location>
</feature>
<feature type="transmembrane region" description="Helical" evidence="5">
    <location>
        <begin position="130"/>
        <end position="152"/>
    </location>
</feature>
<dbReference type="PANTHER" id="PTHR31465">
    <property type="entry name" value="PROTEIN RTA1-RELATED"/>
    <property type="match status" value="1"/>
</dbReference>